<keyword evidence="2" id="KW-1185">Reference proteome</keyword>
<name>A0ACC1SRA6_9HYPO</name>
<organism evidence="1 2">
    <name type="scientific">Fusarium decemcellulare</name>
    <dbReference type="NCBI Taxonomy" id="57161"/>
    <lineage>
        <taxon>Eukaryota</taxon>
        <taxon>Fungi</taxon>
        <taxon>Dikarya</taxon>
        <taxon>Ascomycota</taxon>
        <taxon>Pezizomycotina</taxon>
        <taxon>Sordariomycetes</taxon>
        <taxon>Hypocreomycetidae</taxon>
        <taxon>Hypocreales</taxon>
        <taxon>Nectriaceae</taxon>
        <taxon>Fusarium</taxon>
        <taxon>Fusarium decemcellulare species complex</taxon>
    </lineage>
</organism>
<dbReference type="Proteomes" id="UP001148629">
    <property type="component" value="Unassembled WGS sequence"/>
</dbReference>
<reference evidence="1" key="1">
    <citation type="submission" date="2022-08" db="EMBL/GenBank/DDBJ databases">
        <title>Genome Sequence of Fusarium decemcellulare.</title>
        <authorList>
            <person name="Buettner E."/>
        </authorList>
    </citation>
    <scope>NUCLEOTIDE SEQUENCE</scope>
    <source>
        <strain evidence="1">Babe19</strain>
    </source>
</reference>
<accession>A0ACC1SRA6</accession>
<evidence type="ECO:0000313" key="2">
    <source>
        <dbReference type="Proteomes" id="UP001148629"/>
    </source>
</evidence>
<sequence length="163" mass="18421">MAKFYDFVPSDSHGSQYPLAHLKGKIVLVVNTASKCGFTPQLEGLERLYREIKSEHSDFEIIGFPSNQFATDPGTNTEIQLFCHTKYDVTFPVLGKIDVNGSNANPLWEWMKQSKPGICGLKLVKWNFEKFLIGRDGLVKERWASTTKPEAIKAAIEEELKKV</sequence>
<proteinExistence type="predicted"/>
<dbReference type="EMBL" id="JANRMS010000178">
    <property type="protein sequence ID" value="KAJ3544824.1"/>
    <property type="molecule type" value="Genomic_DNA"/>
</dbReference>
<protein>
    <submittedName>
        <fullName evidence="1">Uncharacterized protein</fullName>
    </submittedName>
</protein>
<evidence type="ECO:0000313" key="1">
    <source>
        <dbReference type="EMBL" id="KAJ3544824.1"/>
    </source>
</evidence>
<gene>
    <name evidence="1" type="ORF">NM208_g2850</name>
</gene>
<comment type="caution">
    <text evidence="1">The sequence shown here is derived from an EMBL/GenBank/DDBJ whole genome shotgun (WGS) entry which is preliminary data.</text>
</comment>